<dbReference type="InterPro" id="IPR051068">
    <property type="entry name" value="MFS_Domain-Containing_Protein"/>
</dbReference>
<gene>
    <name evidence="7" type="ORF">AM588_10010319</name>
</gene>
<feature type="transmembrane region" description="Helical" evidence="5">
    <location>
        <begin position="137"/>
        <end position="158"/>
    </location>
</feature>
<dbReference type="PANTHER" id="PTHR23510:SF64">
    <property type="entry name" value="INNER MEMBRANE TRANSPORT PROTEIN YAJR"/>
    <property type="match status" value="1"/>
</dbReference>
<organism evidence="7 8">
    <name type="scientific">Phytophthora nicotianae</name>
    <name type="common">Potato buckeye rot agent</name>
    <name type="synonym">Phytophthora parasitica</name>
    <dbReference type="NCBI Taxonomy" id="4792"/>
    <lineage>
        <taxon>Eukaryota</taxon>
        <taxon>Sar</taxon>
        <taxon>Stramenopiles</taxon>
        <taxon>Oomycota</taxon>
        <taxon>Peronosporomycetes</taxon>
        <taxon>Peronosporales</taxon>
        <taxon>Peronosporaceae</taxon>
        <taxon>Phytophthora</taxon>
    </lineage>
</organism>
<accession>A0A0W8DUS3</accession>
<evidence type="ECO:0000256" key="1">
    <source>
        <dbReference type="ARBA" id="ARBA00004141"/>
    </source>
</evidence>
<keyword evidence="2 5" id="KW-0812">Transmembrane</keyword>
<evidence type="ECO:0000313" key="7">
    <source>
        <dbReference type="EMBL" id="KUF99861.1"/>
    </source>
</evidence>
<dbReference type="Pfam" id="PF03105">
    <property type="entry name" value="SPX"/>
    <property type="match status" value="1"/>
</dbReference>
<dbReference type="PANTHER" id="PTHR23510">
    <property type="entry name" value="INNER MEMBRANE TRANSPORT PROTEIN YAJR"/>
    <property type="match status" value="1"/>
</dbReference>
<keyword evidence="3 5" id="KW-1133">Transmembrane helix</keyword>
<evidence type="ECO:0000256" key="3">
    <source>
        <dbReference type="ARBA" id="ARBA00022989"/>
    </source>
</evidence>
<feature type="transmembrane region" description="Helical" evidence="5">
    <location>
        <begin position="258"/>
        <end position="278"/>
    </location>
</feature>
<dbReference type="Gene3D" id="1.20.1250.20">
    <property type="entry name" value="MFS general substrate transporter like domains"/>
    <property type="match status" value="1"/>
</dbReference>
<dbReference type="GO" id="GO:0016020">
    <property type="term" value="C:membrane"/>
    <property type="evidence" value="ECO:0007669"/>
    <property type="project" value="UniProtKB-SubCell"/>
</dbReference>
<evidence type="ECO:0000259" key="6">
    <source>
        <dbReference type="PROSITE" id="PS51382"/>
    </source>
</evidence>
<comment type="caution">
    <text evidence="7">The sequence shown here is derived from an EMBL/GenBank/DDBJ whole genome shotgun (WGS) entry which is preliminary data.</text>
</comment>
<sequence>MVQFAKKLAAAQRPEWKGHYLEYKQLKKKLRKVVEAQHEETREEQENFKHALDSEVERVVLFFLTKQGDKDGRDHAAYLTFSLDEQPAAAGFSVAERPSCGFSVHLHRSQTGAGVPYHGQFDDRYVLFQLGSTNNGMYLAALGLLMFPTNMVVGWMSFRYDDREMIMLSEIAMFVGVGIIVNYGHYSVPQFVAGGVIIFISTNVLEGVNMSLLSKTIPKSFAKGTFNSGLLATEAGTFGRAIGDIAITVVGLPGIQYVLNWTFVPLIAVSLLTILYTARVYHKLATDD</sequence>
<evidence type="ECO:0000313" key="8">
    <source>
        <dbReference type="Proteomes" id="UP000054636"/>
    </source>
</evidence>
<dbReference type="InterPro" id="IPR036259">
    <property type="entry name" value="MFS_trans_sf"/>
</dbReference>
<dbReference type="EMBL" id="LNFP01000011">
    <property type="protein sequence ID" value="KUF99861.1"/>
    <property type="molecule type" value="Genomic_DNA"/>
</dbReference>
<evidence type="ECO:0000256" key="2">
    <source>
        <dbReference type="ARBA" id="ARBA00022692"/>
    </source>
</evidence>
<name>A0A0W8DUS3_PHYNI</name>
<reference evidence="7 8" key="1">
    <citation type="submission" date="2015-11" db="EMBL/GenBank/DDBJ databases">
        <title>Genomes and virulence difference between two physiological races of Phytophthora nicotianae.</title>
        <authorList>
            <person name="Liu H."/>
            <person name="Ma X."/>
            <person name="Yu H."/>
            <person name="Fang D."/>
            <person name="Li Y."/>
            <person name="Wang X."/>
            <person name="Wang W."/>
            <person name="Dong Y."/>
            <person name="Xiao B."/>
        </authorList>
    </citation>
    <scope>NUCLEOTIDE SEQUENCE [LARGE SCALE GENOMIC DNA]</scope>
    <source>
        <strain evidence="8">race 1</strain>
    </source>
</reference>
<proteinExistence type="predicted"/>
<dbReference type="PROSITE" id="PS51382">
    <property type="entry name" value="SPX"/>
    <property type="match status" value="1"/>
</dbReference>
<dbReference type="InterPro" id="IPR004331">
    <property type="entry name" value="SPX_dom"/>
</dbReference>
<protein>
    <recommendedName>
        <fullName evidence="6">SPX domain-containing protein</fullName>
    </recommendedName>
</protein>
<dbReference type="Proteomes" id="UP000054636">
    <property type="component" value="Unassembled WGS sequence"/>
</dbReference>
<dbReference type="SUPFAM" id="SSF103473">
    <property type="entry name" value="MFS general substrate transporter"/>
    <property type="match status" value="1"/>
</dbReference>
<keyword evidence="4 5" id="KW-0472">Membrane</keyword>
<feature type="transmembrane region" description="Helical" evidence="5">
    <location>
        <begin position="191"/>
        <end position="208"/>
    </location>
</feature>
<evidence type="ECO:0000256" key="5">
    <source>
        <dbReference type="SAM" id="Phobius"/>
    </source>
</evidence>
<comment type="subcellular location">
    <subcellularLocation>
        <location evidence="1">Membrane</location>
        <topology evidence="1">Multi-pass membrane protein</topology>
    </subcellularLocation>
</comment>
<feature type="domain" description="SPX" evidence="6">
    <location>
        <begin position="2"/>
        <end position="288"/>
    </location>
</feature>
<dbReference type="AlphaFoldDB" id="A0A0W8DUS3"/>
<feature type="transmembrane region" description="Helical" evidence="5">
    <location>
        <begin position="165"/>
        <end position="185"/>
    </location>
</feature>
<evidence type="ECO:0000256" key="4">
    <source>
        <dbReference type="ARBA" id="ARBA00023136"/>
    </source>
</evidence>